<evidence type="ECO:0000313" key="3">
    <source>
        <dbReference type="RefSeq" id="XP_030048217.1"/>
    </source>
</evidence>
<evidence type="ECO:0000313" key="2">
    <source>
        <dbReference type="Proteomes" id="UP000515156"/>
    </source>
</evidence>
<dbReference type="GeneID" id="115462349"/>
<protein>
    <submittedName>
        <fullName evidence="3">Uncharacterized protein C9orf40 homolog isoform X2</fullName>
    </submittedName>
</protein>
<dbReference type="AlphaFoldDB" id="A0A6P7WY92"/>
<name>A0A6P7WY92_9AMPH</name>
<dbReference type="RefSeq" id="XP_030048217.1">
    <property type="nucleotide sequence ID" value="XM_030192357.1"/>
</dbReference>
<accession>A0A6P7WY92</accession>
<feature type="region of interest" description="Disordered" evidence="1">
    <location>
        <begin position="23"/>
        <end position="102"/>
    </location>
</feature>
<evidence type="ECO:0000256" key="1">
    <source>
        <dbReference type="SAM" id="MobiDB-lite"/>
    </source>
</evidence>
<gene>
    <name evidence="3" type="primary">C2H9orf40</name>
</gene>
<keyword evidence="2" id="KW-1185">Reference proteome</keyword>
<organism evidence="2 3">
    <name type="scientific">Microcaecilia unicolor</name>
    <dbReference type="NCBI Taxonomy" id="1415580"/>
    <lineage>
        <taxon>Eukaryota</taxon>
        <taxon>Metazoa</taxon>
        <taxon>Chordata</taxon>
        <taxon>Craniata</taxon>
        <taxon>Vertebrata</taxon>
        <taxon>Euteleostomi</taxon>
        <taxon>Amphibia</taxon>
        <taxon>Gymnophiona</taxon>
        <taxon>Siphonopidae</taxon>
        <taxon>Microcaecilia</taxon>
    </lineage>
</organism>
<proteinExistence type="predicted"/>
<dbReference type="Proteomes" id="UP000515156">
    <property type="component" value="Chromosome 2"/>
</dbReference>
<dbReference type="CTD" id="101114086"/>
<sequence length="152" mass="17175">MHATQPLAVTPRKQAQLLQQELGSGRCRAKRKAPSPPGPCKRFLPEQQQHGRVPRREAGSGGEGDGSHAAPCMCKRKQESGGGSPANLEKKRQRREAPGEQQVWMEKVWQKKQLQAALKEWRWPWRADVCCDRLSMMILVQNKFLSTCLGTY</sequence>
<reference evidence="3" key="1">
    <citation type="submission" date="2025-08" db="UniProtKB">
        <authorList>
            <consortium name="RefSeq"/>
        </authorList>
    </citation>
    <scope>IDENTIFICATION</scope>
</reference>